<dbReference type="EMBL" id="WUEK01000005">
    <property type="protein sequence ID" value="MXG89808.1"/>
    <property type="molecule type" value="Genomic_DNA"/>
</dbReference>
<organism evidence="3 4">
    <name type="scientific">Nocardioides flavescens</name>
    <dbReference type="NCBI Taxonomy" id="2691959"/>
    <lineage>
        <taxon>Bacteria</taxon>
        <taxon>Bacillati</taxon>
        <taxon>Actinomycetota</taxon>
        <taxon>Actinomycetes</taxon>
        <taxon>Propionibacteriales</taxon>
        <taxon>Nocardioidaceae</taxon>
        <taxon>Nocardioides</taxon>
    </lineage>
</organism>
<proteinExistence type="predicted"/>
<keyword evidence="1 3" id="KW-0808">Transferase</keyword>
<dbReference type="InterPro" id="IPR018357">
    <property type="entry name" value="Hexapep_transf_CS"/>
</dbReference>
<dbReference type="InterPro" id="IPR001451">
    <property type="entry name" value="Hexapep"/>
</dbReference>
<evidence type="ECO:0000256" key="1">
    <source>
        <dbReference type="ARBA" id="ARBA00022679"/>
    </source>
</evidence>
<name>A0A6L7EWM2_9ACTN</name>
<reference evidence="3 4" key="1">
    <citation type="submission" date="2019-12" db="EMBL/GenBank/DDBJ databases">
        <authorList>
            <person name="Kun Z."/>
        </authorList>
    </citation>
    <scope>NUCLEOTIDE SEQUENCE [LARGE SCALE GENOMIC DNA]</scope>
    <source>
        <strain evidence="3 4">YIM 123512</strain>
    </source>
</reference>
<dbReference type="InterPro" id="IPR011004">
    <property type="entry name" value="Trimer_LpxA-like_sf"/>
</dbReference>
<sequence>MEVPEKQRAVFVDDAGAAALRAAGRLQIGRHTYGAPHVHWWGEDVELRIGAFCSIALGVSFILGGNHRTDWVTTYPFTEFADWPEAHTTPGHPASKGSIIIGNDVWLGSAATVLSGVSVADGAVVAAGAVVTKDVPPYAVVAGNPGRVVAHRFEPDVIDGLLRMQWWNWSDRKIQRRMKGLLSDDVERFVRRNAPAVDHTADNREA</sequence>
<dbReference type="AlphaFoldDB" id="A0A6L7EWM2"/>
<dbReference type="InterPro" id="IPR050179">
    <property type="entry name" value="Trans_hexapeptide_repeat"/>
</dbReference>
<evidence type="ECO:0000313" key="4">
    <source>
        <dbReference type="Proteomes" id="UP000473325"/>
    </source>
</evidence>
<dbReference type="GO" id="GO:0016740">
    <property type="term" value="F:transferase activity"/>
    <property type="evidence" value="ECO:0007669"/>
    <property type="project" value="UniProtKB-KW"/>
</dbReference>
<dbReference type="PANTHER" id="PTHR43300">
    <property type="entry name" value="ACETYLTRANSFERASE"/>
    <property type="match status" value="1"/>
</dbReference>
<dbReference type="Proteomes" id="UP000473325">
    <property type="component" value="Unassembled WGS sequence"/>
</dbReference>
<dbReference type="PANTHER" id="PTHR43300:SF11">
    <property type="entry name" value="ACETYLTRANSFERASE RV3034C-RELATED"/>
    <property type="match status" value="1"/>
</dbReference>
<dbReference type="Gene3D" id="2.160.10.10">
    <property type="entry name" value="Hexapeptide repeat proteins"/>
    <property type="match status" value="1"/>
</dbReference>
<evidence type="ECO:0000313" key="3">
    <source>
        <dbReference type="EMBL" id="MXG89808.1"/>
    </source>
</evidence>
<accession>A0A6L7EWM2</accession>
<protein>
    <submittedName>
        <fullName evidence="3">Antibiotic acetyltransferase</fullName>
    </submittedName>
</protein>
<dbReference type="CDD" id="cd03349">
    <property type="entry name" value="LbH_XAT"/>
    <property type="match status" value="1"/>
</dbReference>
<keyword evidence="2" id="KW-0677">Repeat</keyword>
<evidence type="ECO:0000256" key="2">
    <source>
        <dbReference type="ARBA" id="ARBA00022737"/>
    </source>
</evidence>
<dbReference type="Pfam" id="PF14602">
    <property type="entry name" value="Hexapep_2"/>
    <property type="match status" value="1"/>
</dbReference>
<keyword evidence="4" id="KW-1185">Reference proteome</keyword>
<dbReference type="PROSITE" id="PS00101">
    <property type="entry name" value="HEXAPEP_TRANSFERASES"/>
    <property type="match status" value="1"/>
</dbReference>
<gene>
    <name evidence="3" type="ORF">GRQ65_09620</name>
</gene>
<comment type="caution">
    <text evidence="3">The sequence shown here is derived from an EMBL/GenBank/DDBJ whole genome shotgun (WGS) entry which is preliminary data.</text>
</comment>
<dbReference type="RefSeq" id="WP_160877625.1">
    <property type="nucleotide sequence ID" value="NZ_WUEK01000005.1"/>
</dbReference>
<dbReference type="SUPFAM" id="SSF51161">
    <property type="entry name" value="Trimeric LpxA-like enzymes"/>
    <property type="match status" value="1"/>
</dbReference>